<gene>
    <name evidence="2" type="ORF">DES45_11546</name>
</gene>
<dbReference type="PROSITE" id="PS51257">
    <property type="entry name" value="PROKAR_LIPOPROTEIN"/>
    <property type="match status" value="1"/>
</dbReference>
<dbReference type="EMBL" id="QQBB01000015">
    <property type="protein sequence ID" value="RDI52421.1"/>
    <property type="molecule type" value="Genomic_DNA"/>
</dbReference>
<accession>A0A370H7B1</accession>
<dbReference type="Proteomes" id="UP000254925">
    <property type="component" value="Unassembled WGS sequence"/>
</dbReference>
<evidence type="ECO:0000313" key="3">
    <source>
        <dbReference type="Proteomes" id="UP000254925"/>
    </source>
</evidence>
<feature type="signal peptide" evidence="1">
    <location>
        <begin position="1"/>
        <end position="22"/>
    </location>
</feature>
<evidence type="ECO:0000256" key="1">
    <source>
        <dbReference type="SAM" id="SignalP"/>
    </source>
</evidence>
<proteinExistence type="predicted"/>
<name>A0A370H7B1_9HYPH</name>
<keyword evidence="3" id="KW-1185">Reference proteome</keyword>
<protein>
    <recommendedName>
        <fullName evidence="4">Translation initiation factor 2</fullName>
    </recommendedName>
</protein>
<sequence>MGRFMNMRVVGCAVGAALSLSACNTLTRGTEEPVTITASPATARIWTSLGHNCPQSPCTVTVDRRTEFTAHAAARGYRPGTVTVTTKLTDKAAPGVIGNAILPGGSVGLVIDAANGAMMDHAPNPAHIELVPMGRARVRRSRTTS</sequence>
<evidence type="ECO:0008006" key="4">
    <source>
        <dbReference type="Google" id="ProtNLM"/>
    </source>
</evidence>
<feature type="chain" id="PRO_5016985534" description="Translation initiation factor 2" evidence="1">
    <location>
        <begin position="23"/>
        <end position="145"/>
    </location>
</feature>
<dbReference type="AlphaFoldDB" id="A0A370H7B1"/>
<reference evidence="2 3" key="1">
    <citation type="submission" date="2018-07" db="EMBL/GenBank/DDBJ databases">
        <title>Genomic Encyclopedia of Type Strains, Phase IV (KMG-IV): sequencing the most valuable type-strain genomes for metagenomic binning, comparative biology and taxonomic classification.</title>
        <authorList>
            <person name="Goeker M."/>
        </authorList>
    </citation>
    <scope>NUCLEOTIDE SEQUENCE [LARGE SCALE GENOMIC DNA]</scope>
    <source>
        <strain evidence="2 3">DSM 14364</strain>
    </source>
</reference>
<keyword evidence="1" id="KW-0732">Signal</keyword>
<comment type="caution">
    <text evidence="2">The sequence shown here is derived from an EMBL/GenBank/DDBJ whole genome shotgun (WGS) entry which is preliminary data.</text>
</comment>
<evidence type="ECO:0000313" key="2">
    <source>
        <dbReference type="EMBL" id="RDI52421.1"/>
    </source>
</evidence>
<organism evidence="2 3">
    <name type="scientific">Microvirga subterranea</name>
    <dbReference type="NCBI Taxonomy" id="186651"/>
    <lineage>
        <taxon>Bacteria</taxon>
        <taxon>Pseudomonadati</taxon>
        <taxon>Pseudomonadota</taxon>
        <taxon>Alphaproteobacteria</taxon>
        <taxon>Hyphomicrobiales</taxon>
        <taxon>Methylobacteriaceae</taxon>
        <taxon>Microvirga</taxon>
    </lineage>
</organism>